<dbReference type="AlphaFoldDB" id="A0A7Y0ADE3"/>
<gene>
    <name evidence="2" type="ORF">HHL22_08665</name>
</gene>
<keyword evidence="1" id="KW-0812">Transmembrane</keyword>
<keyword evidence="1" id="KW-0472">Membrane</keyword>
<feature type="transmembrane region" description="Helical" evidence="1">
    <location>
        <begin position="67"/>
        <end position="87"/>
    </location>
</feature>
<name>A0A7Y0ADE3_9BACT</name>
<dbReference type="RefSeq" id="WP_169530522.1">
    <property type="nucleotide sequence ID" value="NZ_JABBGH010000001.1"/>
</dbReference>
<keyword evidence="3" id="KW-1185">Reference proteome</keyword>
<comment type="caution">
    <text evidence="2">The sequence shown here is derived from an EMBL/GenBank/DDBJ whole genome shotgun (WGS) entry which is preliminary data.</text>
</comment>
<evidence type="ECO:0000313" key="2">
    <source>
        <dbReference type="EMBL" id="NML65274.1"/>
    </source>
</evidence>
<feature type="transmembrane region" description="Helical" evidence="1">
    <location>
        <begin position="99"/>
        <end position="123"/>
    </location>
</feature>
<dbReference type="Proteomes" id="UP000559626">
    <property type="component" value="Unassembled WGS sequence"/>
</dbReference>
<feature type="transmembrane region" description="Helical" evidence="1">
    <location>
        <begin position="143"/>
        <end position="163"/>
    </location>
</feature>
<protein>
    <submittedName>
        <fullName evidence="2">Pr6Pr family membrane protein</fullName>
    </submittedName>
</protein>
<feature type="transmembrane region" description="Helical" evidence="1">
    <location>
        <begin position="36"/>
        <end position="55"/>
    </location>
</feature>
<dbReference type="EMBL" id="JABBGH010000001">
    <property type="protein sequence ID" value="NML65274.1"/>
    <property type="molecule type" value="Genomic_DNA"/>
</dbReference>
<dbReference type="NCBIfam" id="NF038065">
    <property type="entry name" value="Pr6Pr"/>
    <property type="match status" value="1"/>
</dbReference>
<proteinExistence type="predicted"/>
<dbReference type="InterPro" id="IPR049713">
    <property type="entry name" value="Pr6Pr-like"/>
</dbReference>
<keyword evidence="1" id="KW-1133">Transmembrane helix</keyword>
<feature type="transmembrane region" description="Helical" evidence="1">
    <location>
        <begin position="6"/>
        <end position="24"/>
    </location>
</feature>
<organism evidence="2 3">
    <name type="scientific">Hymenobacter polaris</name>
    <dbReference type="NCBI Taxonomy" id="2682546"/>
    <lineage>
        <taxon>Bacteria</taxon>
        <taxon>Pseudomonadati</taxon>
        <taxon>Bacteroidota</taxon>
        <taxon>Cytophagia</taxon>
        <taxon>Cytophagales</taxon>
        <taxon>Hymenobacteraceae</taxon>
        <taxon>Hymenobacter</taxon>
    </lineage>
</organism>
<evidence type="ECO:0000313" key="3">
    <source>
        <dbReference type="Proteomes" id="UP000559626"/>
    </source>
</evidence>
<reference evidence="2 3" key="1">
    <citation type="submission" date="2020-04" db="EMBL/GenBank/DDBJ databases">
        <title>Hymenobacter polaris sp. nov., isolated from Arctic soil.</title>
        <authorList>
            <person name="Dahal R.H."/>
        </authorList>
    </citation>
    <scope>NUCLEOTIDE SEQUENCE [LARGE SCALE GENOMIC DNA]</scope>
    <source>
        <strain evidence="2 3">RP-2-7</strain>
    </source>
</reference>
<evidence type="ECO:0000256" key="1">
    <source>
        <dbReference type="SAM" id="Phobius"/>
    </source>
</evidence>
<sequence length="172" mass="19081">MLSYFTIISNLAVALSLTLALGWPSTKLGRYAASPASQTAVALYIVVVALVYNTVLRGLLLLAGWSWLADTLLHVVVPVLYVGYWLWFTPRRTLRWAQLGAWLVFPAAYLGYSLLRGPVAQWYPYPFLNVSTLGYAQVLRNSGVVLACFLLVGSGLIALNRALPLRYFNKQL</sequence>
<accession>A0A7Y0ADE3</accession>